<protein>
    <submittedName>
        <fullName evidence="1">Uncharacterized protein</fullName>
    </submittedName>
</protein>
<dbReference type="AlphaFoldDB" id="A0A4Z0YAQ3"/>
<accession>A0A4Z0YAQ3</accession>
<gene>
    <name evidence="1" type="ORF">CAGA_15370</name>
</gene>
<reference evidence="1 2" key="1">
    <citation type="submission" date="2019-04" db="EMBL/GenBank/DDBJ databases">
        <authorList>
            <person name="Poehlein A."/>
            <person name="Bengelsdorf F.R."/>
            <person name="Duerre P."/>
            <person name="Daniel R."/>
        </authorList>
    </citation>
    <scope>NUCLEOTIDE SEQUENCE [LARGE SCALE GENOMIC DNA]</scope>
    <source>
        <strain evidence="1 2">BS-1</strain>
    </source>
</reference>
<dbReference type="RefSeq" id="WP_135659464.1">
    <property type="nucleotide sequence ID" value="NZ_JAJUFJ010000014.1"/>
</dbReference>
<evidence type="ECO:0000313" key="2">
    <source>
        <dbReference type="Proteomes" id="UP000297714"/>
    </source>
</evidence>
<dbReference type="OrthoDB" id="1849754at2"/>
<evidence type="ECO:0000313" key="1">
    <source>
        <dbReference type="EMBL" id="TGJ76331.1"/>
    </source>
</evidence>
<comment type="caution">
    <text evidence="1">The sequence shown here is derived from an EMBL/GenBank/DDBJ whole genome shotgun (WGS) entry which is preliminary data.</text>
</comment>
<dbReference type="EMBL" id="SRMQ01000006">
    <property type="protein sequence ID" value="TGJ76331.1"/>
    <property type="molecule type" value="Genomic_DNA"/>
</dbReference>
<organism evidence="1 2">
    <name type="scientific">Caproiciproducens galactitolivorans</name>
    <dbReference type="NCBI Taxonomy" id="642589"/>
    <lineage>
        <taxon>Bacteria</taxon>
        <taxon>Bacillati</taxon>
        <taxon>Bacillota</taxon>
        <taxon>Clostridia</taxon>
        <taxon>Eubacteriales</taxon>
        <taxon>Acutalibacteraceae</taxon>
        <taxon>Caproiciproducens</taxon>
    </lineage>
</organism>
<dbReference type="Proteomes" id="UP000297714">
    <property type="component" value="Unassembled WGS sequence"/>
</dbReference>
<proteinExistence type="predicted"/>
<keyword evidence="2" id="KW-1185">Reference proteome</keyword>
<sequence>MNAGILYYQAHKTMHCKEQIQKTLSPYGITIAETKICIRKEDLNSCMAKLLHAVPFVLTVSSTPGYRPDCAPLLFHTLRIPLDKNGEPKGVLRLHGIEKTGYLIESIDQAIAVLPDLPEEILKMLPDSFERLTLKFGLTAPPPKKDREPFAVRLENSMNQA</sequence>
<name>A0A4Z0YAQ3_9FIRM</name>